<keyword evidence="4" id="KW-0479">Metal-binding</keyword>
<keyword evidence="3 4" id="KW-0067">ATP-binding</keyword>
<dbReference type="PANTHER" id="PTHR23407">
    <property type="entry name" value="ATPASE INHIBITOR/5-FORMYLTETRAHYDROFOLATE CYCLO-LIGASE"/>
    <property type="match status" value="1"/>
</dbReference>
<keyword evidence="6" id="KW-1185">Reference proteome</keyword>
<keyword evidence="2 4" id="KW-0547">Nucleotide-binding</keyword>
<comment type="caution">
    <text evidence="5">The sequence shown here is derived from an EMBL/GenBank/DDBJ whole genome shotgun (WGS) entry which is preliminary data.</text>
</comment>
<comment type="cofactor">
    <cofactor evidence="4">
        <name>Mg(2+)</name>
        <dbReference type="ChEBI" id="CHEBI:18420"/>
    </cofactor>
</comment>
<dbReference type="Proteomes" id="UP000615593">
    <property type="component" value="Unassembled WGS sequence"/>
</dbReference>
<dbReference type="InterPro" id="IPR037171">
    <property type="entry name" value="NagB/RpiA_transferase-like"/>
</dbReference>
<sequence length="188" mass="21690">MLKKDLRIAFKKKREALSLAEIDEKSLAIANQVLQLQLWEYSFFHLFLSIERLKEINTEYLLHILNGKDKNIVVSKSEFEALTMKHFLLTDATPLKLNKWGIPEPVNGIEIPATQLDVVFIPLLAFDEKGNRIGYGKGFYDRFLNECKEDVIKVGLSFFEATTTIEDTNANDIPLDFCVTPEKIYRFN</sequence>
<dbReference type="PANTHER" id="PTHR23407:SF1">
    <property type="entry name" value="5-FORMYLTETRAHYDROFOLATE CYCLO-LIGASE"/>
    <property type="match status" value="1"/>
</dbReference>
<dbReference type="GeneID" id="94369239"/>
<evidence type="ECO:0000256" key="2">
    <source>
        <dbReference type="ARBA" id="ARBA00022741"/>
    </source>
</evidence>
<dbReference type="PIRSF" id="PIRSF006806">
    <property type="entry name" value="FTHF_cligase"/>
    <property type="match status" value="1"/>
</dbReference>
<reference evidence="6" key="1">
    <citation type="journal article" date="2019" name="Int. J. Syst. Evol. Microbiol.">
        <title>The Global Catalogue of Microorganisms (GCM) 10K type strain sequencing project: providing services to taxonomists for standard genome sequencing and annotation.</title>
        <authorList>
            <consortium name="The Broad Institute Genomics Platform"/>
            <consortium name="The Broad Institute Genome Sequencing Center for Infectious Disease"/>
            <person name="Wu L."/>
            <person name="Ma J."/>
        </authorList>
    </citation>
    <scope>NUCLEOTIDE SEQUENCE [LARGE SCALE GENOMIC DNA]</scope>
    <source>
        <strain evidence="6">KCTC 12708</strain>
    </source>
</reference>
<dbReference type="InterPro" id="IPR002698">
    <property type="entry name" value="FTHF_cligase"/>
</dbReference>
<evidence type="ECO:0000313" key="5">
    <source>
        <dbReference type="EMBL" id="GGZ55033.1"/>
    </source>
</evidence>
<comment type="catalytic activity">
    <reaction evidence="4">
        <text>(6S)-5-formyl-5,6,7,8-tetrahydrofolate + ATP = (6R)-5,10-methenyltetrahydrofolate + ADP + phosphate</text>
        <dbReference type="Rhea" id="RHEA:10488"/>
        <dbReference type="ChEBI" id="CHEBI:30616"/>
        <dbReference type="ChEBI" id="CHEBI:43474"/>
        <dbReference type="ChEBI" id="CHEBI:57455"/>
        <dbReference type="ChEBI" id="CHEBI:57457"/>
        <dbReference type="ChEBI" id="CHEBI:456216"/>
        <dbReference type="EC" id="6.3.3.2"/>
    </reaction>
</comment>
<dbReference type="EMBL" id="BMWY01000004">
    <property type="protein sequence ID" value="GGZ55033.1"/>
    <property type="molecule type" value="Genomic_DNA"/>
</dbReference>
<proteinExistence type="inferred from homology"/>
<evidence type="ECO:0000313" key="6">
    <source>
        <dbReference type="Proteomes" id="UP000615593"/>
    </source>
</evidence>
<dbReference type="NCBIfam" id="TIGR02727">
    <property type="entry name" value="MTHFS_bact"/>
    <property type="match status" value="1"/>
</dbReference>
<keyword evidence="4" id="KW-0460">Magnesium</keyword>
<dbReference type="InterPro" id="IPR024185">
    <property type="entry name" value="FTHF_cligase-like_sf"/>
</dbReference>
<dbReference type="RefSeq" id="WP_027885077.1">
    <property type="nucleotide sequence ID" value="NZ_BMWY01000004.1"/>
</dbReference>
<gene>
    <name evidence="5" type="primary">ygfA</name>
    <name evidence="5" type="ORF">GCM10008088_15750</name>
</gene>
<dbReference type="EC" id="6.3.3.2" evidence="4"/>
<name>A0ABQ3BRA7_9FLAO</name>
<dbReference type="SUPFAM" id="SSF100950">
    <property type="entry name" value="NagB/RpiA/CoA transferase-like"/>
    <property type="match status" value="1"/>
</dbReference>
<dbReference type="Gene3D" id="3.40.50.10420">
    <property type="entry name" value="NagB/RpiA/CoA transferase-like"/>
    <property type="match status" value="1"/>
</dbReference>
<protein>
    <recommendedName>
        <fullName evidence="4">5-formyltetrahydrofolate cyclo-ligase</fullName>
        <ecNumber evidence="4">6.3.3.2</ecNumber>
    </recommendedName>
</protein>
<dbReference type="Pfam" id="PF01812">
    <property type="entry name" value="5-FTHF_cyc-lig"/>
    <property type="match status" value="1"/>
</dbReference>
<evidence type="ECO:0000256" key="4">
    <source>
        <dbReference type="RuleBase" id="RU361279"/>
    </source>
</evidence>
<accession>A0ABQ3BRA7</accession>
<comment type="similarity">
    <text evidence="1 4">Belongs to the 5-formyltetrahydrofolate cyclo-ligase family.</text>
</comment>
<evidence type="ECO:0000256" key="3">
    <source>
        <dbReference type="ARBA" id="ARBA00022840"/>
    </source>
</evidence>
<evidence type="ECO:0000256" key="1">
    <source>
        <dbReference type="ARBA" id="ARBA00010638"/>
    </source>
</evidence>
<organism evidence="5 6">
    <name type="scientific">Mesonia mobilis</name>
    <dbReference type="NCBI Taxonomy" id="369791"/>
    <lineage>
        <taxon>Bacteria</taxon>
        <taxon>Pseudomonadati</taxon>
        <taxon>Bacteroidota</taxon>
        <taxon>Flavobacteriia</taxon>
        <taxon>Flavobacteriales</taxon>
        <taxon>Flavobacteriaceae</taxon>
        <taxon>Mesonia</taxon>
    </lineage>
</organism>